<accession>A0A075FSG9</accession>
<dbReference type="InterPro" id="IPR020103">
    <property type="entry name" value="PsdUridine_synth_cat_dom_sf"/>
</dbReference>
<sequence length="321" mass="35042">MIILDEKATTDSKNGCKPSERTLEQLLDAGVILVDKPRGPSSHQLTAWAREMLGIQRLGHGGTLDPFATGLLTMLCGKSTRLTEMVLTGDKRYIAVLRFAREVTQEELANLLESLQGEIYNVPPLESAVKVRVRTRILHDIRIIDADDESRTTAVTITCNAGTYIRTLARDFGLMLDTGCELLELHRDQTGSFDQSNACTMQQLTDAVFLWREHEDDRALRQLIAPVEAILGHLPRIVVKDGAAAAISHGAALARPGVVSLSEGIERGDLVVLESLKGEAVALAETNSAASKIASMQHGEVARPKVVLMQVGVYPQTWSKE</sequence>
<dbReference type="GO" id="GO:0000495">
    <property type="term" value="P:box H/ACA sno(s)RNA 3'-end processing"/>
    <property type="evidence" value="ECO:0007669"/>
    <property type="project" value="TreeGrafter"/>
</dbReference>
<proteinExistence type="predicted"/>
<evidence type="ECO:0000313" key="4">
    <source>
        <dbReference type="EMBL" id="AIE92411.1"/>
    </source>
</evidence>
<feature type="domain" description="Dyskerin-like" evidence="3">
    <location>
        <begin position="5"/>
        <end position="46"/>
    </location>
</feature>
<dbReference type="Pfam" id="PF01509">
    <property type="entry name" value="TruB_N"/>
    <property type="match status" value="1"/>
</dbReference>
<name>A0A075FSG9_9EURY</name>
<dbReference type="InterPro" id="IPR002501">
    <property type="entry name" value="PsdUridine_synth_N"/>
</dbReference>
<keyword evidence="1" id="KW-0413">Isomerase</keyword>
<dbReference type="NCBIfam" id="NF003280">
    <property type="entry name" value="PRK04270.1"/>
    <property type="match status" value="1"/>
</dbReference>
<dbReference type="CDD" id="cd21148">
    <property type="entry name" value="PUA_Cbf5"/>
    <property type="match status" value="1"/>
</dbReference>
<dbReference type="InterPro" id="IPR015947">
    <property type="entry name" value="PUA-like_sf"/>
</dbReference>
<evidence type="ECO:0000259" key="3">
    <source>
        <dbReference type="SMART" id="SM01136"/>
    </source>
</evidence>
<dbReference type="SMART" id="SM01136">
    <property type="entry name" value="DKCLD"/>
    <property type="match status" value="1"/>
</dbReference>
<dbReference type="InterPro" id="IPR012960">
    <property type="entry name" value="Dyskerin-like"/>
</dbReference>
<dbReference type="AlphaFoldDB" id="A0A075FSG9"/>
<dbReference type="SUPFAM" id="SSF55120">
    <property type="entry name" value="Pseudouridine synthase"/>
    <property type="match status" value="1"/>
</dbReference>
<protein>
    <submittedName>
        <fullName evidence="4">tRNA pseudouridine synthase b (DKC1, NOLA4, CBF5)</fullName>
    </submittedName>
</protein>
<reference evidence="4" key="1">
    <citation type="journal article" date="2014" name="Genome Biol. Evol.">
        <title>Pangenome evidence for extensive interdomain horizontal transfer affecting lineage core and shell genes in uncultured planktonic thaumarchaeota and euryarchaeota.</title>
        <authorList>
            <person name="Deschamps P."/>
            <person name="Zivanovic Y."/>
            <person name="Moreira D."/>
            <person name="Rodriguez-Valera F."/>
            <person name="Lopez-Garcia P."/>
        </authorList>
    </citation>
    <scope>NUCLEOTIDE SEQUENCE</scope>
</reference>
<evidence type="ECO:0000256" key="1">
    <source>
        <dbReference type="ARBA" id="ARBA00023235"/>
    </source>
</evidence>
<dbReference type="SUPFAM" id="SSF88697">
    <property type="entry name" value="PUA domain-like"/>
    <property type="match status" value="1"/>
</dbReference>
<dbReference type="PANTHER" id="PTHR23127">
    <property type="entry name" value="CENTROMERE/MICROTUBULE BINDING PROTEIN CBF5"/>
    <property type="match status" value="1"/>
</dbReference>
<dbReference type="GO" id="GO:0031118">
    <property type="term" value="P:rRNA pseudouridine synthesis"/>
    <property type="evidence" value="ECO:0007669"/>
    <property type="project" value="TreeGrafter"/>
</dbReference>
<dbReference type="InterPro" id="IPR004802">
    <property type="entry name" value="tRNA_PsdUridine_synth_B_fam"/>
</dbReference>
<dbReference type="Pfam" id="PF16198">
    <property type="entry name" value="TruB_C_2"/>
    <property type="match status" value="1"/>
</dbReference>
<feature type="domain" description="PUA" evidence="2">
    <location>
        <begin position="235"/>
        <end position="309"/>
    </location>
</feature>
<dbReference type="GO" id="GO:0003723">
    <property type="term" value="F:RNA binding"/>
    <property type="evidence" value="ECO:0007669"/>
    <property type="project" value="InterPro"/>
</dbReference>
<organism evidence="4">
    <name type="scientific">uncultured marine group II/III euryarchaeote AD1000_22_E05</name>
    <dbReference type="NCBI Taxonomy" id="1457737"/>
    <lineage>
        <taxon>Archaea</taxon>
        <taxon>Methanobacteriati</taxon>
        <taxon>Methanobacteriota</taxon>
        <taxon>environmental samples</taxon>
    </lineage>
</organism>
<dbReference type="GO" id="GO:0031120">
    <property type="term" value="P:snRNA pseudouridine synthesis"/>
    <property type="evidence" value="ECO:0007669"/>
    <property type="project" value="TreeGrafter"/>
</dbReference>
<gene>
    <name evidence="4" type="primary">CBF5</name>
    <name evidence="4" type="synonym">DKC1</name>
    <name evidence="4" type="synonym">NOLA4</name>
</gene>
<dbReference type="PANTHER" id="PTHR23127:SF0">
    <property type="entry name" value="H_ACA RIBONUCLEOPROTEIN COMPLEX SUBUNIT DKC1"/>
    <property type="match status" value="1"/>
</dbReference>
<dbReference type="SMART" id="SM00359">
    <property type="entry name" value="PUA"/>
    <property type="match status" value="1"/>
</dbReference>
<dbReference type="Gene3D" id="2.30.130.10">
    <property type="entry name" value="PUA domain"/>
    <property type="match status" value="1"/>
</dbReference>
<dbReference type="PROSITE" id="PS50890">
    <property type="entry name" value="PUA"/>
    <property type="match status" value="1"/>
</dbReference>
<dbReference type="InterPro" id="IPR032819">
    <property type="entry name" value="TruB_C"/>
</dbReference>
<dbReference type="GO" id="GO:1990481">
    <property type="term" value="P:mRNA pseudouridine synthesis"/>
    <property type="evidence" value="ECO:0007669"/>
    <property type="project" value="TreeGrafter"/>
</dbReference>
<evidence type="ECO:0000259" key="2">
    <source>
        <dbReference type="SMART" id="SM00359"/>
    </source>
</evidence>
<dbReference type="GO" id="GO:0009982">
    <property type="term" value="F:pseudouridine synthase activity"/>
    <property type="evidence" value="ECO:0007669"/>
    <property type="project" value="InterPro"/>
</dbReference>
<dbReference type="Gene3D" id="3.30.2350.10">
    <property type="entry name" value="Pseudouridine synthase"/>
    <property type="match status" value="1"/>
</dbReference>
<dbReference type="NCBIfam" id="TIGR00425">
    <property type="entry name" value="CBF5"/>
    <property type="match status" value="1"/>
</dbReference>
<dbReference type="InterPro" id="IPR002478">
    <property type="entry name" value="PUA"/>
</dbReference>
<dbReference type="Pfam" id="PF01472">
    <property type="entry name" value="PUA"/>
    <property type="match status" value="1"/>
</dbReference>
<dbReference type="InterPro" id="IPR036974">
    <property type="entry name" value="PUA_sf"/>
</dbReference>
<dbReference type="EMBL" id="KF900364">
    <property type="protein sequence ID" value="AIE92411.1"/>
    <property type="molecule type" value="Genomic_DNA"/>
</dbReference>
<dbReference type="Pfam" id="PF08068">
    <property type="entry name" value="DKCLD"/>
    <property type="match status" value="1"/>
</dbReference>